<dbReference type="GO" id="GO:0004061">
    <property type="term" value="F:arylformamidase activity"/>
    <property type="evidence" value="ECO:0007669"/>
    <property type="project" value="InterPro"/>
</dbReference>
<dbReference type="InterPro" id="IPR007325">
    <property type="entry name" value="KFase/CYL"/>
</dbReference>
<reference evidence="1" key="1">
    <citation type="submission" date="2019-10" db="EMBL/GenBank/DDBJ databases">
        <title>Metagenomic sequencing of thiosulfate-disproportionating enrichment culture.</title>
        <authorList>
            <person name="Umezawa K."/>
            <person name="Kojima H."/>
            <person name="Fukui M."/>
        </authorList>
    </citation>
    <scope>NUCLEOTIDE SEQUENCE</scope>
    <source>
        <strain evidence="1">45J</strain>
    </source>
</reference>
<gene>
    <name evidence="1" type="ORF">A45J_2378</name>
</gene>
<comment type="caution">
    <text evidence="1">The sequence shown here is derived from an EMBL/GenBank/DDBJ whole genome shotgun (WGS) entry which is preliminary data.</text>
</comment>
<protein>
    <submittedName>
        <fullName evidence="1">Cyclase family protein</fullName>
    </submittedName>
</protein>
<dbReference type="SUPFAM" id="SSF102198">
    <property type="entry name" value="Putative cyclase"/>
    <property type="match status" value="1"/>
</dbReference>
<dbReference type="Gene3D" id="3.50.30.50">
    <property type="entry name" value="Putative cyclase"/>
    <property type="match status" value="1"/>
</dbReference>
<evidence type="ECO:0000313" key="1">
    <source>
        <dbReference type="EMBL" id="GER94614.1"/>
    </source>
</evidence>
<dbReference type="PANTHER" id="PTHR31118">
    <property type="entry name" value="CYCLASE-LIKE PROTEIN 2"/>
    <property type="match status" value="1"/>
</dbReference>
<dbReference type="InterPro" id="IPR037175">
    <property type="entry name" value="KFase_sf"/>
</dbReference>
<dbReference type="Pfam" id="PF04199">
    <property type="entry name" value="Cyclase"/>
    <property type="match status" value="1"/>
</dbReference>
<dbReference type="AlphaFoldDB" id="A0A5J4KZD3"/>
<organism evidence="1">
    <name type="scientific">hot springs metagenome</name>
    <dbReference type="NCBI Taxonomy" id="433727"/>
    <lineage>
        <taxon>unclassified sequences</taxon>
        <taxon>metagenomes</taxon>
        <taxon>ecological metagenomes</taxon>
    </lineage>
</organism>
<dbReference type="GO" id="GO:0019441">
    <property type="term" value="P:L-tryptophan catabolic process to kynurenine"/>
    <property type="evidence" value="ECO:0007669"/>
    <property type="project" value="InterPro"/>
</dbReference>
<accession>A0A5J4KZD3</accession>
<sequence length="220" mass="25429">MYIYLSYILTNELPVYGGMTSLNIDAVKSISYGDLANVYSFTMQNHWGTHVDCPAHFFENGKNVTDYSPEFWFFKNPQVVEISLKPSELLYCNTWIKQIDCSTDILILRSGWYKLRDNKQYYKENPGIHPEVGYFLRENYPQIRAIGIDWISISPFQNRDIGREAHRAFLNPNGMNKPILLIEDMNLSSNLMGIKEVWVMPLRVETIDSAPCTVIGVIKD</sequence>
<dbReference type="EMBL" id="BLAB01000001">
    <property type="protein sequence ID" value="GER94614.1"/>
    <property type="molecule type" value="Genomic_DNA"/>
</dbReference>
<name>A0A5J4KZD3_9ZZZZ</name>
<proteinExistence type="predicted"/>
<dbReference type="PANTHER" id="PTHR31118:SF32">
    <property type="entry name" value="KYNURENINE FORMAMIDASE"/>
    <property type="match status" value="1"/>
</dbReference>